<sequence>MAWSTTLLLLFLARRGDTSPRVHDGDSWSHNDDESAVDQTSSSANYTYVDEAMLDDVCPLSNKSATSKYGFLTAADCGSAACCTFTPLTHYIVTWQRYEIEPVTVGAEVVVIDTEQGLTSTSTEVITTGIVLTLNGEKTTLNPNLWVKDGTFDGGSDVPTRSTIVTDAYDSSYTIKYPTPYVELEKYLYWYGSIPIVSAGATSCLQQRSNPYSRGAGWSVPSPTFVSTPEMTADPTDPKGLFYILKGNAGGPGQQIPGANFGISSGKGPDIGKLTCGGALATELLESWRPTELVISVYSSCLCDTEHKAPAAPVSTVSFLLTPTTRFARLAPTTTDSPIAGQRISNNAAVETSSPEFNTNTDTARSIPINTVGQPSKGSGEQRHSQASNSISTEASADLLQNTGPLSTRRVETPKVSSPTPSVPSAKPSMPVKDTASASQSASITNAASSRIVSSIEPSVTPSSLSPEGSRVSTPTAQDKIELQDTQTQSDTANPLESARLETPSRSGTSLLLSPIPKGSTDPALSSQRPTTPQGVQNEPITANSQSQQSASFRTASSPEQSGQTPPSSKASVDTAASPQRTTESPSVLAEPVPTSSRSAEASSDTPAAAVVVADGQLSMVSVEPSSQSGPLSQSSERNRDKFSRVSDYRILANYKHRSRYQNIEPD</sequence>
<evidence type="ECO:0000313" key="4">
    <source>
        <dbReference type="Proteomes" id="UP000825890"/>
    </source>
</evidence>
<feature type="compositionally biased region" description="Polar residues" evidence="1">
    <location>
        <begin position="523"/>
        <end position="586"/>
    </location>
</feature>
<dbReference type="AlphaFoldDB" id="A0A9P3CVB4"/>
<feature type="signal peptide" evidence="2">
    <location>
        <begin position="1"/>
        <end position="18"/>
    </location>
</feature>
<feature type="compositionally biased region" description="Basic and acidic residues" evidence="1">
    <location>
        <begin position="637"/>
        <end position="646"/>
    </location>
</feature>
<feature type="compositionally biased region" description="Polar residues" evidence="1">
    <location>
        <begin position="436"/>
        <end position="477"/>
    </location>
</feature>
<evidence type="ECO:0000256" key="1">
    <source>
        <dbReference type="SAM" id="MobiDB-lite"/>
    </source>
</evidence>
<feature type="compositionally biased region" description="Basic and acidic residues" evidence="1">
    <location>
        <begin position="17"/>
        <end position="33"/>
    </location>
</feature>
<accession>A0A9P3CVB4</accession>
<name>A0A9P3CVB4_9PEZI</name>
<protein>
    <submittedName>
        <fullName evidence="3">Uncharacterized protein</fullName>
    </submittedName>
</protein>
<feature type="region of interest" description="Disordered" evidence="1">
    <location>
        <begin position="332"/>
        <end position="391"/>
    </location>
</feature>
<feature type="region of interest" description="Disordered" evidence="1">
    <location>
        <begin position="17"/>
        <end position="39"/>
    </location>
</feature>
<dbReference type="Proteomes" id="UP000825890">
    <property type="component" value="Unassembled WGS sequence"/>
</dbReference>
<keyword evidence="4" id="KW-1185">Reference proteome</keyword>
<gene>
    <name evidence="3" type="ORF">CKM354_001045300</name>
</gene>
<feature type="compositionally biased region" description="Polar residues" evidence="1">
    <location>
        <begin position="594"/>
        <end position="606"/>
    </location>
</feature>
<feature type="compositionally biased region" description="Polar residues" evidence="1">
    <location>
        <begin position="484"/>
        <end position="495"/>
    </location>
</feature>
<feature type="compositionally biased region" description="Low complexity" evidence="1">
    <location>
        <begin position="414"/>
        <end position="429"/>
    </location>
</feature>
<organism evidence="3 4">
    <name type="scientific">Cercospora kikuchii</name>
    <dbReference type="NCBI Taxonomy" id="84275"/>
    <lineage>
        <taxon>Eukaryota</taxon>
        <taxon>Fungi</taxon>
        <taxon>Dikarya</taxon>
        <taxon>Ascomycota</taxon>
        <taxon>Pezizomycotina</taxon>
        <taxon>Dothideomycetes</taxon>
        <taxon>Dothideomycetidae</taxon>
        <taxon>Mycosphaerellales</taxon>
        <taxon>Mycosphaerellaceae</taxon>
        <taxon>Cercospora</taxon>
    </lineage>
</organism>
<comment type="caution">
    <text evidence="3">The sequence shown here is derived from an EMBL/GenBank/DDBJ whole genome shotgun (WGS) entry which is preliminary data.</text>
</comment>
<proteinExistence type="predicted"/>
<dbReference type="OrthoDB" id="3650712at2759"/>
<feature type="region of interest" description="Disordered" evidence="1">
    <location>
        <begin position="403"/>
        <end position="646"/>
    </location>
</feature>
<dbReference type="GeneID" id="68296028"/>
<evidence type="ECO:0000256" key="2">
    <source>
        <dbReference type="SAM" id="SignalP"/>
    </source>
</evidence>
<feature type="chain" id="PRO_5040142695" evidence="2">
    <location>
        <begin position="19"/>
        <end position="667"/>
    </location>
</feature>
<feature type="compositionally biased region" description="Low complexity" evidence="1">
    <location>
        <begin position="625"/>
        <end position="636"/>
    </location>
</feature>
<dbReference type="EMBL" id="BOLY01000007">
    <property type="protein sequence ID" value="GIZ47360.1"/>
    <property type="molecule type" value="Genomic_DNA"/>
</dbReference>
<evidence type="ECO:0000313" key="3">
    <source>
        <dbReference type="EMBL" id="GIZ47360.1"/>
    </source>
</evidence>
<keyword evidence="2" id="KW-0732">Signal</keyword>
<reference evidence="3 4" key="1">
    <citation type="submission" date="2021-01" db="EMBL/GenBank/DDBJ databases">
        <title>Cercospora kikuchii MAFF 305040 whole genome shotgun sequence.</title>
        <authorList>
            <person name="Kashiwa T."/>
            <person name="Suzuki T."/>
        </authorList>
    </citation>
    <scope>NUCLEOTIDE SEQUENCE [LARGE SCALE GENOMIC DNA]</scope>
    <source>
        <strain evidence="3 4">MAFF 305040</strain>
    </source>
</reference>
<dbReference type="RefSeq" id="XP_044661847.1">
    <property type="nucleotide sequence ID" value="XM_044805912.1"/>
</dbReference>